<evidence type="ECO:0000313" key="3">
    <source>
        <dbReference type="Proteomes" id="UP001430360"/>
    </source>
</evidence>
<dbReference type="EMBL" id="JAJQKU010000004">
    <property type="protein sequence ID" value="MCD9098013.1"/>
    <property type="molecule type" value="Genomic_DNA"/>
</dbReference>
<dbReference type="Proteomes" id="UP001430360">
    <property type="component" value="Unassembled WGS sequence"/>
</dbReference>
<keyword evidence="1" id="KW-0732">Signal</keyword>
<protein>
    <recommendedName>
        <fullName evidence="4">DUF4124 domain-containing protein</fullName>
    </recommendedName>
</protein>
<sequence length="193" mass="20583">MPRRPYPALLLTASAIAAVCVPAGASAQVRRCTAPDGGTIYTDRACSAVGATTSTPRRGPAPSALPRIGCQRQLRGLIQELSFAIDQRDTNRVAGLYHWQGLSHSGGYQILERLDAIAQRPLVNITAQRPAQTVVAQERTGFSGWVSARDIPTAAPERPPTSLRIDQTGASGGGTVTTVFGLRRHLGCWWVSL</sequence>
<organism evidence="2 3">
    <name type="scientific">Luteimonas fraxinea</name>
    <dbReference type="NCBI Taxonomy" id="2901869"/>
    <lineage>
        <taxon>Bacteria</taxon>
        <taxon>Pseudomonadati</taxon>
        <taxon>Pseudomonadota</taxon>
        <taxon>Gammaproteobacteria</taxon>
        <taxon>Lysobacterales</taxon>
        <taxon>Lysobacteraceae</taxon>
        <taxon>Luteimonas</taxon>
    </lineage>
</organism>
<accession>A0ABS8UH72</accession>
<reference evidence="2" key="2">
    <citation type="journal article" date="2022" name="Syst. Appl. Microbiol.">
        <title>Physiological and genomic characterisation of Luteimonas fraxinea sp. nov., a bacterial species associated with trees tolerant to ash dieback.</title>
        <authorList>
            <person name="Ulrich K."/>
            <person name="Becker R."/>
            <person name="Behrendt U."/>
            <person name="Kube M."/>
            <person name="Schneck V."/>
            <person name="Ulrich A."/>
        </authorList>
    </citation>
    <scope>NUCLEOTIDE SEQUENCE</scope>
    <source>
        <strain evidence="2">A1P009</strain>
    </source>
</reference>
<dbReference type="RefSeq" id="WP_232137165.1">
    <property type="nucleotide sequence ID" value="NZ_CP089507.1"/>
</dbReference>
<evidence type="ECO:0000256" key="1">
    <source>
        <dbReference type="SAM" id="SignalP"/>
    </source>
</evidence>
<feature type="chain" id="PRO_5045129823" description="DUF4124 domain-containing protein" evidence="1">
    <location>
        <begin position="28"/>
        <end position="193"/>
    </location>
</feature>
<evidence type="ECO:0000313" key="2">
    <source>
        <dbReference type="EMBL" id="MCD9098013.1"/>
    </source>
</evidence>
<name>A0ABS8UH72_9GAMM</name>
<evidence type="ECO:0008006" key="4">
    <source>
        <dbReference type="Google" id="ProtNLM"/>
    </source>
</evidence>
<keyword evidence="3" id="KW-1185">Reference proteome</keyword>
<reference evidence="2" key="1">
    <citation type="submission" date="2021-12" db="EMBL/GenBank/DDBJ databases">
        <authorList>
            <person name="Ulrich A."/>
        </authorList>
    </citation>
    <scope>NUCLEOTIDE SEQUENCE</scope>
    <source>
        <strain evidence="2">A1P009</strain>
    </source>
</reference>
<comment type="caution">
    <text evidence="2">The sequence shown here is derived from an EMBL/GenBank/DDBJ whole genome shotgun (WGS) entry which is preliminary data.</text>
</comment>
<gene>
    <name evidence="2" type="ORF">LTT95_13800</name>
</gene>
<proteinExistence type="predicted"/>
<feature type="signal peptide" evidence="1">
    <location>
        <begin position="1"/>
        <end position="27"/>
    </location>
</feature>